<feature type="region of interest" description="Disordered" evidence="2">
    <location>
        <begin position="1"/>
        <end position="24"/>
    </location>
</feature>
<accession>A0A1R2BZN0</accession>
<dbReference type="SUPFAM" id="SSF49562">
    <property type="entry name" value="C2 domain (Calcium/lipid-binding domain, CaLB)"/>
    <property type="match status" value="1"/>
</dbReference>
<reference evidence="4 5" key="1">
    <citation type="submission" date="2016-11" db="EMBL/GenBank/DDBJ databases">
        <title>The macronuclear genome of Stentor coeruleus: a giant cell with tiny introns.</title>
        <authorList>
            <person name="Slabodnick M."/>
            <person name="Ruby J.G."/>
            <person name="Reiff S.B."/>
            <person name="Swart E.C."/>
            <person name="Gosai S."/>
            <person name="Prabakaran S."/>
            <person name="Witkowska E."/>
            <person name="Larue G.E."/>
            <person name="Fisher S."/>
            <person name="Freeman R.M."/>
            <person name="Gunawardena J."/>
            <person name="Chu W."/>
            <person name="Stover N.A."/>
            <person name="Gregory B.D."/>
            <person name="Nowacki M."/>
            <person name="Derisi J."/>
            <person name="Roy S.W."/>
            <person name="Marshall W.F."/>
            <person name="Sood P."/>
        </authorList>
    </citation>
    <scope>NUCLEOTIDE SEQUENCE [LARGE SCALE GENOMIC DNA]</scope>
    <source>
        <strain evidence="4">WM001</strain>
    </source>
</reference>
<feature type="domain" description="C2" evidence="3">
    <location>
        <begin position="67"/>
        <end position="185"/>
    </location>
</feature>
<dbReference type="OrthoDB" id="10527064at2759"/>
<comment type="caution">
    <text evidence="4">The sequence shown here is derived from an EMBL/GenBank/DDBJ whole genome shotgun (WGS) entry which is preliminary data.</text>
</comment>
<gene>
    <name evidence="4" type="ORF">SteCoe_17144</name>
</gene>
<dbReference type="EMBL" id="MPUH01000349">
    <property type="protein sequence ID" value="OMJ82191.1"/>
    <property type="molecule type" value="Genomic_DNA"/>
</dbReference>
<evidence type="ECO:0000313" key="4">
    <source>
        <dbReference type="EMBL" id="OMJ82191.1"/>
    </source>
</evidence>
<protein>
    <recommendedName>
        <fullName evidence="3">C2 domain-containing protein</fullName>
    </recommendedName>
</protein>
<keyword evidence="5" id="KW-1185">Reference proteome</keyword>
<evidence type="ECO:0000313" key="5">
    <source>
        <dbReference type="Proteomes" id="UP000187209"/>
    </source>
</evidence>
<evidence type="ECO:0000256" key="1">
    <source>
        <dbReference type="SAM" id="Coils"/>
    </source>
</evidence>
<feature type="coiled-coil region" evidence="1">
    <location>
        <begin position="51"/>
        <end position="78"/>
    </location>
</feature>
<dbReference type="InterPro" id="IPR035892">
    <property type="entry name" value="C2_domain_sf"/>
</dbReference>
<dbReference type="Gene3D" id="2.60.40.150">
    <property type="entry name" value="C2 domain"/>
    <property type="match status" value="1"/>
</dbReference>
<organism evidence="4 5">
    <name type="scientific">Stentor coeruleus</name>
    <dbReference type="NCBI Taxonomy" id="5963"/>
    <lineage>
        <taxon>Eukaryota</taxon>
        <taxon>Sar</taxon>
        <taxon>Alveolata</taxon>
        <taxon>Ciliophora</taxon>
        <taxon>Postciliodesmatophora</taxon>
        <taxon>Heterotrichea</taxon>
        <taxon>Heterotrichida</taxon>
        <taxon>Stentoridae</taxon>
        <taxon>Stentor</taxon>
    </lineage>
</organism>
<feature type="compositionally biased region" description="Basic and acidic residues" evidence="2">
    <location>
        <begin position="1"/>
        <end position="19"/>
    </location>
</feature>
<dbReference type="AlphaFoldDB" id="A0A1R2BZN0"/>
<name>A0A1R2BZN0_9CILI</name>
<proteinExistence type="predicted"/>
<keyword evidence="1" id="KW-0175">Coiled coil</keyword>
<sequence length="246" mass="28101">MGDCASRPKEDEEKKHVNEKNSPNDNYFIYKISSQILENPSIKSIKTADDQDKVKESLAKVKKQIQELKKKLNAISSVAPAEGSCLMIEIQKGKDIIPSVPCFYDAQPFVQVVLEPVKMTYTTTQDKAFIPTWYELFTHKIGVSNIENIVIKVNFKTRFGQIIPFGSCKLSISELINQDIIEKWVSIQTETIIDGNPELKIRAQALLSEYEMNKHNKKLCEELLPKAKELKKHLKSMLENCEEILL</sequence>
<dbReference type="Pfam" id="PF00168">
    <property type="entry name" value="C2"/>
    <property type="match status" value="1"/>
</dbReference>
<evidence type="ECO:0000256" key="2">
    <source>
        <dbReference type="SAM" id="MobiDB-lite"/>
    </source>
</evidence>
<dbReference type="InterPro" id="IPR000008">
    <property type="entry name" value="C2_dom"/>
</dbReference>
<dbReference type="Proteomes" id="UP000187209">
    <property type="component" value="Unassembled WGS sequence"/>
</dbReference>
<evidence type="ECO:0000259" key="3">
    <source>
        <dbReference type="PROSITE" id="PS50004"/>
    </source>
</evidence>
<dbReference type="PROSITE" id="PS50004">
    <property type="entry name" value="C2"/>
    <property type="match status" value="1"/>
</dbReference>